<dbReference type="Pfam" id="PF02515">
    <property type="entry name" value="CoA_transf_3"/>
    <property type="match status" value="1"/>
</dbReference>
<dbReference type="Gene3D" id="3.40.50.10540">
    <property type="entry name" value="Crotonobetainyl-coa:carnitine coa-transferase, domain 1"/>
    <property type="match status" value="1"/>
</dbReference>
<dbReference type="PANTHER" id="PTHR48207">
    <property type="entry name" value="SUCCINATE--HYDROXYMETHYLGLUTARATE COA-TRANSFERASE"/>
    <property type="match status" value="1"/>
</dbReference>
<evidence type="ECO:0000313" key="3">
    <source>
        <dbReference type="Proteomes" id="UP000467201"/>
    </source>
</evidence>
<protein>
    <submittedName>
        <fullName evidence="2">CoA transferase</fullName>
    </submittedName>
</protein>
<organism evidence="2 3">
    <name type="scientific">Mycolicibacterium doricum</name>
    <dbReference type="NCBI Taxonomy" id="126673"/>
    <lineage>
        <taxon>Bacteria</taxon>
        <taxon>Bacillati</taxon>
        <taxon>Actinomycetota</taxon>
        <taxon>Actinomycetes</taxon>
        <taxon>Mycobacteriales</taxon>
        <taxon>Mycobacteriaceae</taxon>
        <taxon>Mycolicibacterium</taxon>
    </lineage>
</organism>
<dbReference type="SUPFAM" id="SSF89796">
    <property type="entry name" value="CoA-transferase family III (CaiB/BaiF)"/>
    <property type="match status" value="1"/>
</dbReference>
<gene>
    <name evidence="2" type="ORF">MDOR_26970</name>
</gene>
<dbReference type="PANTHER" id="PTHR48207:SF3">
    <property type="entry name" value="SUCCINATE--HYDROXYMETHYLGLUTARATE COA-TRANSFERASE"/>
    <property type="match status" value="1"/>
</dbReference>
<keyword evidence="1 2" id="KW-0808">Transferase</keyword>
<dbReference type="GO" id="GO:0008410">
    <property type="term" value="F:CoA-transferase activity"/>
    <property type="evidence" value="ECO:0007669"/>
    <property type="project" value="TreeGrafter"/>
</dbReference>
<sequence length="479" mass="51391">MHAEEYHAEEYNVARFREARLMKIVPVSHEMIRNFLAAHVLSRPRSYRPGHPGVSAWHGDVMHRHPPLADITVVTLEQAVSAPMCTRVLADFGARVIKVENPRGGDFARHYDDVVHGQAAHFVWANRGKESLSLDLKSQAGLELLHRLLGGADVLVSNLAPGAMARMGIGAAGLKERHPRVIPVEIDGYGAGGPISHKRAYDLLVQAESGACAVTGHPGLPAKSGPPVADISTGLYAALSVLALLYARKGDGAGRAPAVAVSLFDTMTDIMGYQLTYTQHSGVDQQPLGMSSPAVAPYGAYPTRDGQTVVLGTTNDREWQRLAREIIERPDLADDPTFATNGDRVGHRDILDDAIGSWCAQHDLAHIQKKADDAGIGNSRYNLPSEVVDHPHLSARDRWRPVETPNGEISALLPPPVIEGFEQPMGAVPGLGQHTDAILGGLGLSVDEIAALREEGAVGPAYSSSTCPLIETPADRNIR</sequence>
<dbReference type="EMBL" id="AP022605">
    <property type="protein sequence ID" value="BBZ08528.1"/>
    <property type="molecule type" value="Genomic_DNA"/>
</dbReference>
<dbReference type="InterPro" id="IPR044855">
    <property type="entry name" value="CoA-Trfase_III_dom3_sf"/>
</dbReference>
<reference evidence="2 3" key="1">
    <citation type="journal article" date="2019" name="Emerg. Microbes Infect.">
        <title>Comprehensive subspecies identification of 175 nontuberculous mycobacteria species based on 7547 genomic profiles.</title>
        <authorList>
            <person name="Matsumoto Y."/>
            <person name="Kinjo T."/>
            <person name="Motooka D."/>
            <person name="Nabeya D."/>
            <person name="Jung N."/>
            <person name="Uechi K."/>
            <person name="Horii T."/>
            <person name="Iida T."/>
            <person name="Fujita J."/>
            <person name="Nakamura S."/>
        </authorList>
    </citation>
    <scope>NUCLEOTIDE SEQUENCE [LARGE SCALE GENOMIC DNA]</scope>
    <source>
        <strain evidence="2 3">JCM 12405</strain>
    </source>
</reference>
<dbReference type="KEGG" id="mdr:MDOR_26970"/>
<dbReference type="Gene3D" id="3.30.1540.10">
    <property type="entry name" value="formyl-coa transferase, domain 3"/>
    <property type="match status" value="1"/>
</dbReference>
<evidence type="ECO:0000313" key="2">
    <source>
        <dbReference type="EMBL" id="BBZ08528.1"/>
    </source>
</evidence>
<dbReference type="InterPro" id="IPR050483">
    <property type="entry name" value="CoA-transferase_III_domain"/>
</dbReference>
<dbReference type="Proteomes" id="UP000467201">
    <property type="component" value="Chromosome"/>
</dbReference>
<dbReference type="InterPro" id="IPR003673">
    <property type="entry name" value="CoA-Trfase_fam_III"/>
</dbReference>
<accession>A0A7I7VYD2</accession>
<name>A0A7I7VYD2_9MYCO</name>
<dbReference type="InterPro" id="IPR023606">
    <property type="entry name" value="CoA-Trfase_III_dom_1_sf"/>
</dbReference>
<proteinExistence type="predicted"/>
<evidence type="ECO:0000256" key="1">
    <source>
        <dbReference type="ARBA" id="ARBA00022679"/>
    </source>
</evidence>
<dbReference type="AlphaFoldDB" id="A0A7I7VYD2"/>